<name>A0ABW2KZR8_9PROT</name>
<organism evidence="1 2">
    <name type="scientific">Rhodocista pekingensis</name>
    <dbReference type="NCBI Taxonomy" id="201185"/>
    <lineage>
        <taxon>Bacteria</taxon>
        <taxon>Pseudomonadati</taxon>
        <taxon>Pseudomonadota</taxon>
        <taxon>Alphaproteobacteria</taxon>
        <taxon>Rhodospirillales</taxon>
        <taxon>Azospirillaceae</taxon>
        <taxon>Rhodocista</taxon>
    </lineage>
</organism>
<dbReference type="Pfam" id="PF07310">
    <property type="entry name" value="PAS_5"/>
    <property type="match status" value="1"/>
</dbReference>
<sequence>MPLPPTADRRFVELHTYWESRRRGCFAPARPDIDPMDIPGLLPMVVLLDVVPGPDGAAADFRFRLVGTWIDRLFGRPLTGTRLSEAQVRELGGPALEACRSVVAGRCPVFARFLMRLGRAGQDGRGGGQVEAVALLLPLSRDGRTVDMLMAGLTQRTDIPDAPPLSAMGGLLAGVDVSLQPL</sequence>
<reference evidence="2" key="1">
    <citation type="journal article" date="2019" name="Int. J. Syst. Evol. Microbiol.">
        <title>The Global Catalogue of Microorganisms (GCM) 10K type strain sequencing project: providing services to taxonomists for standard genome sequencing and annotation.</title>
        <authorList>
            <consortium name="The Broad Institute Genomics Platform"/>
            <consortium name="The Broad Institute Genome Sequencing Center for Infectious Disease"/>
            <person name="Wu L."/>
            <person name="Ma J."/>
        </authorList>
    </citation>
    <scope>NUCLEOTIDE SEQUENCE [LARGE SCALE GENOMIC DNA]</scope>
    <source>
        <strain evidence="2">CGMCC 1.16275</strain>
    </source>
</reference>
<dbReference type="Proteomes" id="UP001596456">
    <property type="component" value="Unassembled WGS sequence"/>
</dbReference>
<proteinExistence type="predicted"/>
<dbReference type="InterPro" id="IPR009922">
    <property type="entry name" value="DUF1457"/>
</dbReference>
<dbReference type="EMBL" id="JBHTCM010000022">
    <property type="protein sequence ID" value="MFC7334883.1"/>
    <property type="molecule type" value="Genomic_DNA"/>
</dbReference>
<gene>
    <name evidence="1" type="ORF">ACFQPS_17090</name>
</gene>
<evidence type="ECO:0000313" key="2">
    <source>
        <dbReference type="Proteomes" id="UP001596456"/>
    </source>
</evidence>
<comment type="caution">
    <text evidence="1">The sequence shown here is derived from an EMBL/GenBank/DDBJ whole genome shotgun (WGS) entry which is preliminary data.</text>
</comment>
<protein>
    <submittedName>
        <fullName evidence="1">PAS domain-containing protein</fullName>
    </submittedName>
</protein>
<accession>A0ABW2KZR8</accession>
<dbReference type="RefSeq" id="WP_377360425.1">
    <property type="nucleotide sequence ID" value="NZ_JBHTCM010000022.1"/>
</dbReference>
<keyword evidence="2" id="KW-1185">Reference proteome</keyword>
<evidence type="ECO:0000313" key="1">
    <source>
        <dbReference type="EMBL" id="MFC7334883.1"/>
    </source>
</evidence>